<accession>A0A8J6TJT2</accession>
<sequence>MLTKIISGGQTGADRAALAVAIEFDTPHVDWIPEGRKTEDNR</sequence>
<dbReference type="Gene3D" id="3.40.50.450">
    <property type="match status" value="1"/>
</dbReference>
<dbReference type="Pfam" id="PF12694">
    <property type="entry name" value="cpYpsA"/>
    <property type="match status" value="1"/>
</dbReference>
<name>A0A8J6TJT2_9BACT</name>
<dbReference type="InterPro" id="IPR024755">
    <property type="entry name" value="cpYpsA"/>
</dbReference>
<protein>
    <recommendedName>
        <fullName evidence="3">Molybdenum cofactor carrier</fullName>
    </recommendedName>
</protein>
<dbReference type="EMBL" id="JACNIG010000131">
    <property type="protein sequence ID" value="MBC8431314.1"/>
    <property type="molecule type" value="Genomic_DNA"/>
</dbReference>
<evidence type="ECO:0000313" key="1">
    <source>
        <dbReference type="EMBL" id="MBC8431314.1"/>
    </source>
</evidence>
<dbReference type="Proteomes" id="UP000605201">
    <property type="component" value="Unassembled WGS sequence"/>
</dbReference>
<evidence type="ECO:0008006" key="3">
    <source>
        <dbReference type="Google" id="ProtNLM"/>
    </source>
</evidence>
<gene>
    <name evidence="1" type="ORF">H8D96_05285</name>
</gene>
<comment type="caution">
    <text evidence="1">The sequence shown here is derived from an EMBL/GenBank/DDBJ whole genome shotgun (WGS) entry which is preliminary data.</text>
</comment>
<evidence type="ECO:0000313" key="2">
    <source>
        <dbReference type="Proteomes" id="UP000605201"/>
    </source>
</evidence>
<proteinExistence type="predicted"/>
<reference evidence="1 2" key="1">
    <citation type="submission" date="2020-08" db="EMBL/GenBank/DDBJ databases">
        <title>Bridging the membrane lipid divide: bacteria of the FCB group superphylum have the potential to synthesize archaeal ether lipids.</title>
        <authorList>
            <person name="Villanueva L."/>
            <person name="Von Meijenfeldt F.A.B."/>
            <person name="Westbye A.B."/>
            <person name="Yadav S."/>
            <person name="Hopmans E.C."/>
            <person name="Dutilh B.E."/>
            <person name="Sinninghe Damste J.S."/>
        </authorList>
    </citation>
    <scope>NUCLEOTIDE SEQUENCE [LARGE SCALE GENOMIC DNA]</scope>
    <source>
        <strain evidence="1">NIOZ-UU17</strain>
    </source>
</reference>
<dbReference type="AlphaFoldDB" id="A0A8J6TJT2"/>
<organism evidence="1 2">
    <name type="scientific">Candidatus Desulfatibia vada</name>
    <dbReference type="NCBI Taxonomy" id="2841696"/>
    <lineage>
        <taxon>Bacteria</taxon>
        <taxon>Pseudomonadati</taxon>
        <taxon>Thermodesulfobacteriota</taxon>
        <taxon>Desulfobacteria</taxon>
        <taxon>Desulfobacterales</taxon>
        <taxon>Desulfobacterales incertae sedis</taxon>
        <taxon>Candidatus Desulfatibia</taxon>
    </lineage>
</organism>